<evidence type="ECO:0000256" key="2">
    <source>
        <dbReference type="SAM" id="Phobius"/>
    </source>
</evidence>
<accession>A0A1H7KMM3</accession>
<dbReference type="Proteomes" id="UP000185766">
    <property type="component" value="Unassembled WGS sequence"/>
</dbReference>
<keyword evidence="2" id="KW-0472">Membrane</keyword>
<keyword evidence="4" id="KW-1185">Reference proteome</keyword>
<evidence type="ECO:0000256" key="1">
    <source>
        <dbReference type="SAM" id="MobiDB-lite"/>
    </source>
</evidence>
<dbReference type="InterPro" id="IPR021682">
    <property type="entry name" value="DUF2933"/>
</dbReference>
<feature type="region of interest" description="Disordered" evidence="1">
    <location>
        <begin position="64"/>
        <end position="84"/>
    </location>
</feature>
<feature type="transmembrane region" description="Helical" evidence="2">
    <location>
        <begin position="20"/>
        <end position="36"/>
    </location>
</feature>
<dbReference type="Pfam" id="PF11666">
    <property type="entry name" value="DUF2933"/>
    <property type="match status" value="1"/>
</dbReference>
<keyword evidence="2" id="KW-0812">Transmembrane</keyword>
<dbReference type="RefSeq" id="WP_074866739.1">
    <property type="nucleotide sequence ID" value="NZ_FOAS01000006.1"/>
</dbReference>
<feature type="transmembrane region" description="Helical" evidence="2">
    <location>
        <begin position="42"/>
        <end position="61"/>
    </location>
</feature>
<reference evidence="3 4" key="1">
    <citation type="submission" date="2016-10" db="EMBL/GenBank/DDBJ databases">
        <authorList>
            <person name="de Groot N.N."/>
        </authorList>
    </citation>
    <scope>NUCLEOTIDE SEQUENCE [LARGE SCALE GENOMIC DNA]</scope>
    <source>
        <strain evidence="3 4">JCM 19513</strain>
    </source>
</reference>
<keyword evidence="2" id="KW-1133">Transmembrane helix</keyword>
<organism evidence="3 4">
    <name type="scientific">Atopomonas hussainii</name>
    <dbReference type="NCBI Taxonomy" id="1429083"/>
    <lineage>
        <taxon>Bacteria</taxon>
        <taxon>Pseudomonadati</taxon>
        <taxon>Pseudomonadota</taxon>
        <taxon>Gammaproteobacteria</taxon>
        <taxon>Pseudomonadales</taxon>
        <taxon>Pseudomonadaceae</taxon>
        <taxon>Atopomonas</taxon>
    </lineage>
</organism>
<evidence type="ECO:0000313" key="3">
    <source>
        <dbReference type="EMBL" id="SEK88008.1"/>
    </source>
</evidence>
<feature type="compositionally biased region" description="Basic and acidic residues" evidence="1">
    <location>
        <begin position="72"/>
        <end position="84"/>
    </location>
</feature>
<sequence>MRDSKPEEQSSAVGWRSKKAIALGMLVLIALFYVWREHYEHLAQIWPYALLLLCPLMHLFGHQHGGHGHAHRHEERAPKDDQGA</sequence>
<proteinExistence type="predicted"/>
<dbReference type="EMBL" id="FOAS01000006">
    <property type="protein sequence ID" value="SEK88008.1"/>
    <property type="molecule type" value="Genomic_DNA"/>
</dbReference>
<dbReference type="AlphaFoldDB" id="A0A1H7KMM3"/>
<evidence type="ECO:0000313" key="4">
    <source>
        <dbReference type="Proteomes" id="UP000185766"/>
    </source>
</evidence>
<protein>
    <recommendedName>
        <fullName evidence="5">DUF2933 domain-containing protein</fullName>
    </recommendedName>
</protein>
<gene>
    <name evidence="3" type="ORF">SAMN05216214_10623</name>
</gene>
<evidence type="ECO:0008006" key="5">
    <source>
        <dbReference type="Google" id="ProtNLM"/>
    </source>
</evidence>
<name>A0A1H7KMM3_9GAMM</name>